<protein>
    <submittedName>
        <fullName evidence="2">Uncharacterized protein</fullName>
    </submittedName>
</protein>
<dbReference type="PROSITE" id="PS51257">
    <property type="entry name" value="PROKAR_LIPOPROTEIN"/>
    <property type="match status" value="1"/>
</dbReference>
<feature type="compositionally biased region" description="Basic and acidic residues" evidence="1">
    <location>
        <begin position="33"/>
        <end position="47"/>
    </location>
</feature>
<dbReference type="EMBL" id="JACHMP010000001">
    <property type="protein sequence ID" value="MBB5821015.1"/>
    <property type="molecule type" value="Genomic_DNA"/>
</dbReference>
<sequence>MIGFDRREVLTLGVLALLTACTPAESSSSRQKKAPEEAPVRTDTAPLERRFPVLGTLSDAHWSAVRLGSDSRLSPPGPSDIRVVGLARLEEGRSAALVKERKTGFRPQAPDQVPDSLAGFLPDGAKWVSSEAFDREITGDVYPGGFFLDPVSDSVYFDTLNPFPAAGSTD</sequence>
<keyword evidence="3" id="KW-1185">Reference proteome</keyword>
<dbReference type="AlphaFoldDB" id="A0A7W9IIF6"/>
<name>A0A7W9IIF6_9ACTN</name>
<gene>
    <name evidence="2" type="ORF">F4562_004077</name>
</gene>
<evidence type="ECO:0000313" key="3">
    <source>
        <dbReference type="Proteomes" id="UP000540685"/>
    </source>
</evidence>
<dbReference type="RefSeq" id="WP_184548772.1">
    <property type="nucleotide sequence ID" value="NZ_JACHMP010000001.1"/>
</dbReference>
<evidence type="ECO:0000313" key="2">
    <source>
        <dbReference type="EMBL" id="MBB5821015.1"/>
    </source>
</evidence>
<accession>A0A7W9IIF6</accession>
<dbReference type="Proteomes" id="UP000540685">
    <property type="component" value="Unassembled WGS sequence"/>
</dbReference>
<comment type="caution">
    <text evidence="2">The sequence shown here is derived from an EMBL/GenBank/DDBJ whole genome shotgun (WGS) entry which is preliminary data.</text>
</comment>
<evidence type="ECO:0000256" key="1">
    <source>
        <dbReference type="SAM" id="MobiDB-lite"/>
    </source>
</evidence>
<proteinExistence type="predicted"/>
<organism evidence="2 3">
    <name type="scientific">Streptosporangium becharense</name>
    <dbReference type="NCBI Taxonomy" id="1816182"/>
    <lineage>
        <taxon>Bacteria</taxon>
        <taxon>Bacillati</taxon>
        <taxon>Actinomycetota</taxon>
        <taxon>Actinomycetes</taxon>
        <taxon>Streptosporangiales</taxon>
        <taxon>Streptosporangiaceae</taxon>
        <taxon>Streptosporangium</taxon>
    </lineage>
</organism>
<feature type="region of interest" description="Disordered" evidence="1">
    <location>
        <begin position="23"/>
        <end position="47"/>
    </location>
</feature>
<reference evidence="2 3" key="1">
    <citation type="submission" date="2020-08" db="EMBL/GenBank/DDBJ databases">
        <title>Sequencing the genomes of 1000 actinobacteria strains.</title>
        <authorList>
            <person name="Klenk H.-P."/>
        </authorList>
    </citation>
    <scope>NUCLEOTIDE SEQUENCE [LARGE SCALE GENOMIC DNA]</scope>
    <source>
        <strain evidence="2 3">DSM 46887</strain>
    </source>
</reference>